<dbReference type="InterPro" id="IPR024083">
    <property type="entry name" value="Fumarase/histidase_N"/>
</dbReference>
<gene>
    <name evidence="6 9" type="primary">argH</name>
    <name evidence="9" type="ORF">HRQ87_03425</name>
</gene>
<evidence type="ECO:0000256" key="5">
    <source>
        <dbReference type="ARBA" id="ARBA00023239"/>
    </source>
</evidence>
<evidence type="ECO:0000256" key="3">
    <source>
        <dbReference type="ARBA" id="ARBA00012338"/>
    </source>
</evidence>
<dbReference type="InterPro" id="IPR022761">
    <property type="entry name" value="Fumarate_lyase_N"/>
</dbReference>
<dbReference type="Gene3D" id="1.10.40.30">
    <property type="entry name" value="Fumarase/aspartase (C-terminal domain)"/>
    <property type="match status" value="1"/>
</dbReference>
<dbReference type="PROSITE" id="PS00163">
    <property type="entry name" value="FUMARATE_LYASES"/>
    <property type="match status" value="1"/>
</dbReference>
<dbReference type="Proteomes" id="UP000777935">
    <property type="component" value="Unassembled WGS sequence"/>
</dbReference>
<dbReference type="PRINTS" id="PR00145">
    <property type="entry name" value="ARGSUCLYASE"/>
</dbReference>
<comment type="pathway">
    <text evidence="2 6">Amino-acid biosynthesis; L-arginine biosynthesis; L-arginine from L-ornithine and carbamoyl phosphate: step 3/3.</text>
</comment>
<evidence type="ECO:0000259" key="8">
    <source>
        <dbReference type="Pfam" id="PF14698"/>
    </source>
</evidence>
<dbReference type="PANTHER" id="PTHR43814:SF1">
    <property type="entry name" value="ARGININOSUCCINATE LYASE"/>
    <property type="match status" value="1"/>
</dbReference>
<dbReference type="EMBL" id="JABUFE010000001">
    <property type="protein sequence ID" value="NSX53844.1"/>
    <property type="molecule type" value="Genomic_DNA"/>
</dbReference>
<dbReference type="GO" id="GO:0004056">
    <property type="term" value="F:argininosuccinate lyase activity"/>
    <property type="evidence" value="ECO:0007669"/>
    <property type="project" value="UniProtKB-EC"/>
</dbReference>
<comment type="subcellular location">
    <subcellularLocation>
        <location evidence="6">Cytoplasm</location>
    </subcellularLocation>
</comment>
<dbReference type="InterPro" id="IPR000362">
    <property type="entry name" value="Fumarate_lyase_fam"/>
</dbReference>
<organism evidence="9 10">
    <name type="scientific">Parasulfitobacter algicola</name>
    <dbReference type="NCBI Taxonomy" id="2614809"/>
    <lineage>
        <taxon>Bacteria</taxon>
        <taxon>Pseudomonadati</taxon>
        <taxon>Pseudomonadota</taxon>
        <taxon>Alphaproteobacteria</taxon>
        <taxon>Rhodobacterales</taxon>
        <taxon>Roseobacteraceae</taxon>
        <taxon>Parasulfitobacter</taxon>
    </lineage>
</organism>
<dbReference type="InterPro" id="IPR020557">
    <property type="entry name" value="Fumarate_lyase_CS"/>
</dbReference>
<comment type="catalytic activity">
    <reaction evidence="1 6">
        <text>2-(N(omega)-L-arginino)succinate = fumarate + L-arginine</text>
        <dbReference type="Rhea" id="RHEA:24020"/>
        <dbReference type="ChEBI" id="CHEBI:29806"/>
        <dbReference type="ChEBI" id="CHEBI:32682"/>
        <dbReference type="ChEBI" id="CHEBI:57472"/>
        <dbReference type="EC" id="4.3.2.1"/>
    </reaction>
</comment>
<dbReference type="InterPro" id="IPR009049">
    <property type="entry name" value="Argininosuccinate_lyase"/>
</dbReference>
<feature type="domain" description="Fumarate lyase N-terminal" evidence="7">
    <location>
        <begin position="11"/>
        <end position="305"/>
    </location>
</feature>
<comment type="caution">
    <text evidence="9">The sequence shown here is derived from an EMBL/GenBank/DDBJ whole genome shotgun (WGS) entry which is preliminary data.</text>
</comment>
<dbReference type="CDD" id="cd01359">
    <property type="entry name" value="Argininosuccinate_lyase"/>
    <property type="match status" value="1"/>
</dbReference>
<protein>
    <recommendedName>
        <fullName evidence="3 6">Argininosuccinate lyase</fullName>
        <shortName evidence="6">ASAL</shortName>
        <ecNumber evidence="3 6">4.3.2.1</ecNumber>
    </recommendedName>
    <alternativeName>
        <fullName evidence="6">Arginosuccinase</fullName>
    </alternativeName>
</protein>
<dbReference type="InterPro" id="IPR008948">
    <property type="entry name" value="L-Aspartase-like"/>
</dbReference>
<sequence length="462" mass="50486">MTKTSNQMWGGRFAAGPDAIMEAINASIDFDKRLARQDIDGSRAHAAMLAACGIISDSDADAIRKGLLTVLSEIETGKFEFSKALEDIHMNVEARLKEIIGEPAGRLHTGRSRNDQVAADFRLWVRDQIDAVDAALVALCRALLAQAESGADWVMPGFTHLQTAQPVTWGHHMLAYVEMFGRDLSRFRDARERMNESPLGAAALAGTSFPIDRNMTADALGFDRPAANSLDAVSDRDFALEFLSCASICAMHLSRMAEELVIWSSAQFRFVTLSDRFSTGSSIMPQKKNPDAAELIRAKIGRIFGANVALMMVMKGLPLTYSKDMQEDKEQTFDAADNLMLALAAMEGMVKDMQANRESLEAAASSGFSTATDLADWLVRELGLPFRDAHHITGSLVALAEEKNCDLPDLTLEDMQSVHDGIRQDVFDVLGVHNSVASRTSYGGTAPAQVREQIVRWKGILA</sequence>
<keyword evidence="4 6" id="KW-0055">Arginine biosynthesis</keyword>
<feature type="domain" description="Argininosuccinate lyase C-terminal" evidence="8">
    <location>
        <begin position="368"/>
        <end position="437"/>
    </location>
</feature>
<evidence type="ECO:0000256" key="1">
    <source>
        <dbReference type="ARBA" id="ARBA00000985"/>
    </source>
</evidence>
<dbReference type="HAMAP" id="MF_00006">
    <property type="entry name" value="Arg_succ_lyase"/>
    <property type="match status" value="1"/>
</dbReference>
<name>A0ABX2IU01_9RHOB</name>
<dbReference type="PANTHER" id="PTHR43814">
    <property type="entry name" value="ARGININOSUCCINATE LYASE"/>
    <property type="match status" value="1"/>
</dbReference>
<evidence type="ECO:0000313" key="9">
    <source>
        <dbReference type="EMBL" id="NSX53844.1"/>
    </source>
</evidence>
<dbReference type="Pfam" id="PF00206">
    <property type="entry name" value="Lyase_1"/>
    <property type="match status" value="1"/>
</dbReference>
<evidence type="ECO:0000256" key="2">
    <source>
        <dbReference type="ARBA" id="ARBA00004941"/>
    </source>
</evidence>
<accession>A0ABX2IU01</accession>
<dbReference type="RefSeq" id="WP_174135206.1">
    <property type="nucleotide sequence ID" value="NZ_JABUFE010000001.1"/>
</dbReference>
<dbReference type="EC" id="4.3.2.1" evidence="3 6"/>
<dbReference type="Pfam" id="PF14698">
    <property type="entry name" value="ASL_C2"/>
    <property type="match status" value="1"/>
</dbReference>
<keyword evidence="6" id="KW-0028">Amino-acid biosynthesis</keyword>
<dbReference type="NCBIfam" id="TIGR00838">
    <property type="entry name" value="argH"/>
    <property type="match status" value="1"/>
</dbReference>
<keyword evidence="10" id="KW-1185">Reference proteome</keyword>
<evidence type="ECO:0000313" key="10">
    <source>
        <dbReference type="Proteomes" id="UP000777935"/>
    </source>
</evidence>
<dbReference type="Gene3D" id="1.10.275.10">
    <property type="entry name" value="Fumarase/aspartase (N-terminal domain)"/>
    <property type="match status" value="1"/>
</dbReference>
<evidence type="ECO:0000256" key="4">
    <source>
        <dbReference type="ARBA" id="ARBA00022571"/>
    </source>
</evidence>
<proteinExistence type="inferred from homology"/>
<dbReference type="SUPFAM" id="SSF48557">
    <property type="entry name" value="L-aspartase-like"/>
    <property type="match status" value="1"/>
</dbReference>
<evidence type="ECO:0000259" key="7">
    <source>
        <dbReference type="Pfam" id="PF00206"/>
    </source>
</evidence>
<comment type="similarity">
    <text evidence="6">Belongs to the lyase 1 family. Argininosuccinate lyase subfamily.</text>
</comment>
<keyword evidence="5 6" id="KW-0456">Lyase</keyword>
<dbReference type="InterPro" id="IPR029419">
    <property type="entry name" value="Arg_succ_lyase_C"/>
</dbReference>
<keyword evidence="6" id="KW-0963">Cytoplasm</keyword>
<reference evidence="9 10" key="1">
    <citation type="submission" date="2020-06" db="EMBL/GenBank/DDBJ databases">
        <title>Sulfitobacter algicola sp. nov., isolated from green algae.</title>
        <authorList>
            <person name="Wang C."/>
        </authorList>
    </citation>
    <scope>NUCLEOTIDE SEQUENCE [LARGE SCALE GENOMIC DNA]</scope>
    <source>
        <strain evidence="9 10">1151</strain>
    </source>
</reference>
<dbReference type="Gene3D" id="1.20.200.10">
    <property type="entry name" value="Fumarase/aspartase (Central domain)"/>
    <property type="match status" value="1"/>
</dbReference>
<dbReference type="PRINTS" id="PR00149">
    <property type="entry name" value="FUMRATELYASE"/>
</dbReference>
<evidence type="ECO:0000256" key="6">
    <source>
        <dbReference type="HAMAP-Rule" id="MF_00006"/>
    </source>
</evidence>